<name>A0A375I0S8_9ACTN</name>
<protein>
    <submittedName>
        <fullName evidence="3">Uncharacterized protein</fullName>
    </submittedName>
</protein>
<dbReference type="Proteomes" id="UP000265962">
    <property type="component" value="Unassembled WGS sequence"/>
</dbReference>
<dbReference type="EMBL" id="OMOH01000004">
    <property type="protein sequence ID" value="SPF68416.1"/>
    <property type="molecule type" value="Genomic_DNA"/>
</dbReference>
<proteinExistence type="predicted"/>
<dbReference type="OrthoDB" id="3732023at2"/>
<feature type="region of interest" description="Disordered" evidence="1">
    <location>
        <begin position="1"/>
        <end position="47"/>
    </location>
</feature>
<keyword evidence="2" id="KW-1133">Transmembrane helix</keyword>
<evidence type="ECO:0000313" key="4">
    <source>
        <dbReference type="Proteomes" id="UP000265962"/>
    </source>
</evidence>
<feature type="transmembrane region" description="Helical" evidence="2">
    <location>
        <begin position="54"/>
        <end position="75"/>
    </location>
</feature>
<reference evidence="4" key="1">
    <citation type="submission" date="2018-02" db="EMBL/GenBank/DDBJ databases">
        <authorList>
            <person name="Hornung B."/>
        </authorList>
    </citation>
    <scope>NUCLEOTIDE SEQUENCE [LARGE SCALE GENOMIC DNA]</scope>
</reference>
<sequence length="381" mass="40782">MSAPRQSGADGAGAAHDWASRPARPSDGWRPGQTPHTGVPAPAGPAGTPQPAQLIAIGALVLTLLIGAMTAAIVADRSALRTAERAAQEAARTYLTAIAEGDAETARGYLEVDDDSLLTDEVLRVSNELAPMTDITVGEVTRDRRIVTHQWVRVGYRVGGVEVSALLSVSRSDDPTIFNASELSLHGSPDVGITVNGAIPATSSPTVFPGTYELASNNEYLDVTGEPIAAIDPTEYFYDSLGTENEVVASEAGVRMFREKVVAAAQECLASTRLDAGCGIDVPRYPEGLSECEEIREDSVHRRQDSSQAVLLETVTPRFKPFEPNALWAPFIDLGRVDITVTCRVGDTWTNREITSHGRWRFFGSPSIDLTDPDLAVAWNA</sequence>
<dbReference type="AlphaFoldDB" id="A0A375I0S8"/>
<keyword evidence="2" id="KW-0812">Transmembrane</keyword>
<gene>
    <name evidence="3" type="ORF">PROPJV5_1411</name>
</gene>
<keyword evidence="4" id="KW-1185">Reference proteome</keyword>
<evidence type="ECO:0000256" key="2">
    <source>
        <dbReference type="SAM" id="Phobius"/>
    </source>
</evidence>
<organism evidence="3 4">
    <name type="scientific">Propionibacterium ruminifibrarum</name>
    <dbReference type="NCBI Taxonomy" id="1962131"/>
    <lineage>
        <taxon>Bacteria</taxon>
        <taxon>Bacillati</taxon>
        <taxon>Actinomycetota</taxon>
        <taxon>Actinomycetes</taxon>
        <taxon>Propionibacteriales</taxon>
        <taxon>Propionibacteriaceae</taxon>
        <taxon>Propionibacterium</taxon>
    </lineage>
</organism>
<evidence type="ECO:0000256" key="1">
    <source>
        <dbReference type="SAM" id="MobiDB-lite"/>
    </source>
</evidence>
<accession>A0A375I0S8</accession>
<dbReference type="RefSeq" id="WP_119715567.1">
    <property type="nucleotide sequence ID" value="NZ_OMOH01000004.1"/>
</dbReference>
<feature type="compositionally biased region" description="Low complexity" evidence="1">
    <location>
        <begin position="34"/>
        <end position="47"/>
    </location>
</feature>
<evidence type="ECO:0000313" key="3">
    <source>
        <dbReference type="EMBL" id="SPF68416.1"/>
    </source>
</evidence>
<keyword evidence="2" id="KW-0472">Membrane</keyword>